<keyword evidence="1" id="KW-0812">Transmembrane</keyword>
<sequence length="727" mass="82059">MLLNSPMTQVKESSAAPFASLFHHHKDFCMFGYSTRSFSEHSHRFKIVGQSSGDKWKLNDINANAVQERLNLWLLKTQNFLNEVTSPLVKPGQSRKPDPGDAFDAQDMGDIFVAEQTIHSRTPNGILSLAAVVSIEQFSRMNGLTGQKMQKIFKALVPESLHNDARYLVEYCCFRFLSRDSSDIHPSLKEPAFQRLIFITMLAWENPYHEELANTSEKASFQGKLVRVSAFVRIAPAISGVSDRSTVHNLFKALAGDEEGISLNVWLTYISELLKVHEGRRSYQIREFPQFCEERILCIASSSKRPVLKWENNMAWPGKLTLTDRAIYFEAIGLRGEKDAIRVDLTRHGLRVEKAKVGPLGSLLFDSAVSISPSSESKPWVLEFVDLGGDMRRDVWLAFISEVIALHKFIHEYGPEDGDESLFHVYGAHKGKERATTSAINSIARLQALQFIRKLFDDPSKLVQFSYLEYAPYGHVVCQTLAVNYWGGPLVTKSVVAGNQPIQGAWHSNEVFESSNHVFDIDGSVYLQKWMRSSTWASSASTTFWKNSSIRQGVVLSKNLVVADLTLVERAAETCKKKYHMVEKTQATIDAAMLKGIPSNIDLFKELMLPLAITVKNFEKLRRWEEPHLTLSFLVFAYTIIFRSLLSYIFPMALMIMAAGMLTLKGLKEQGRLGRSFGKVTIRDQPPSNTIQKIIAVKDAMRDVENSLQNLNVTLLKIRTILLSDNH</sequence>
<dbReference type="EMBL" id="CM017322">
    <property type="protein sequence ID" value="KAE8009075.1"/>
    <property type="molecule type" value="Genomic_DNA"/>
</dbReference>
<dbReference type="PANTHER" id="PTHR31860">
    <property type="entry name" value="HEAT-INDUCIBLE TRANSCRIPTION REPRESSOR (DUF639)-RELATED"/>
    <property type="match status" value="1"/>
</dbReference>
<evidence type="ECO:0000313" key="3">
    <source>
        <dbReference type="Proteomes" id="UP000327013"/>
    </source>
</evidence>
<keyword evidence="3" id="KW-1185">Reference proteome</keyword>
<keyword evidence="1" id="KW-1133">Transmembrane helix</keyword>
<name>A0A5N6QPJ8_9ROSI</name>
<dbReference type="InterPro" id="IPR006927">
    <property type="entry name" value="DUF639"/>
</dbReference>
<keyword evidence="1" id="KW-0472">Membrane</keyword>
<dbReference type="AlphaFoldDB" id="A0A5N6QPJ8"/>
<evidence type="ECO:0000256" key="1">
    <source>
        <dbReference type="SAM" id="Phobius"/>
    </source>
</evidence>
<dbReference type="OrthoDB" id="634852at2759"/>
<feature type="transmembrane region" description="Helical" evidence="1">
    <location>
        <begin position="645"/>
        <end position="664"/>
    </location>
</feature>
<reference evidence="2 3" key="1">
    <citation type="submission" date="2019-06" db="EMBL/GenBank/DDBJ databases">
        <title>A chromosomal-level reference genome of Carpinus fangiana (Coryloideae, Betulaceae).</title>
        <authorList>
            <person name="Yang X."/>
            <person name="Wang Z."/>
            <person name="Zhang L."/>
            <person name="Hao G."/>
            <person name="Liu J."/>
            <person name="Yang Y."/>
        </authorList>
    </citation>
    <scope>NUCLEOTIDE SEQUENCE [LARGE SCALE GENOMIC DNA]</scope>
    <source>
        <strain evidence="2">Cfa_2016G</strain>
        <tissue evidence="2">Leaf</tissue>
    </source>
</reference>
<accession>A0A5N6QPJ8</accession>
<protein>
    <submittedName>
        <fullName evidence="2">Uncharacterized protein</fullName>
    </submittedName>
</protein>
<dbReference type="Proteomes" id="UP000327013">
    <property type="component" value="Chromosome 2"/>
</dbReference>
<gene>
    <name evidence="2" type="ORF">FH972_005531</name>
</gene>
<evidence type="ECO:0000313" key="2">
    <source>
        <dbReference type="EMBL" id="KAE8009075.1"/>
    </source>
</evidence>
<dbReference type="PANTHER" id="PTHR31860:SF3">
    <property type="entry name" value="PROTEIN, PUTATIVE (DUF639)-RELATED"/>
    <property type="match status" value="1"/>
</dbReference>
<proteinExistence type="predicted"/>
<dbReference type="Pfam" id="PF04842">
    <property type="entry name" value="DUF639"/>
    <property type="match status" value="1"/>
</dbReference>
<organism evidence="2 3">
    <name type="scientific">Carpinus fangiana</name>
    <dbReference type="NCBI Taxonomy" id="176857"/>
    <lineage>
        <taxon>Eukaryota</taxon>
        <taxon>Viridiplantae</taxon>
        <taxon>Streptophyta</taxon>
        <taxon>Embryophyta</taxon>
        <taxon>Tracheophyta</taxon>
        <taxon>Spermatophyta</taxon>
        <taxon>Magnoliopsida</taxon>
        <taxon>eudicotyledons</taxon>
        <taxon>Gunneridae</taxon>
        <taxon>Pentapetalae</taxon>
        <taxon>rosids</taxon>
        <taxon>fabids</taxon>
        <taxon>Fagales</taxon>
        <taxon>Betulaceae</taxon>
        <taxon>Carpinus</taxon>
    </lineage>
</organism>